<comment type="caution">
    <text evidence="2">The sequence shown here is derived from an EMBL/GenBank/DDBJ whole genome shotgun (WGS) entry which is preliminary data.</text>
</comment>
<proteinExistence type="predicted"/>
<dbReference type="AlphaFoldDB" id="A0AAV7RCS4"/>
<feature type="compositionally biased region" description="Basic residues" evidence="1">
    <location>
        <begin position="46"/>
        <end position="55"/>
    </location>
</feature>
<evidence type="ECO:0000256" key="1">
    <source>
        <dbReference type="SAM" id="MobiDB-lite"/>
    </source>
</evidence>
<feature type="region of interest" description="Disordered" evidence="1">
    <location>
        <begin position="1"/>
        <end position="78"/>
    </location>
</feature>
<feature type="compositionally biased region" description="Basic and acidic residues" evidence="1">
    <location>
        <begin position="17"/>
        <end position="27"/>
    </location>
</feature>
<keyword evidence="3" id="KW-1185">Reference proteome</keyword>
<organism evidence="2 3">
    <name type="scientific">Pleurodeles waltl</name>
    <name type="common">Iberian ribbed newt</name>
    <dbReference type="NCBI Taxonomy" id="8319"/>
    <lineage>
        <taxon>Eukaryota</taxon>
        <taxon>Metazoa</taxon>
        <taxon>Chordata</taxon>
        <taxon>Craniata</taxon>
        <taxon>Vertebrata</taxon>
        <taxon>Euteleostomi</taxon>
        <taxon>Amphibia</taxon>
        <taxon>Batrachia</taxon>
        <taxon>Caudata</taxon>
        <taxon>Salamandroidea</taxon>
        <taxon>Salamandridae</taxon>
        <taxon>Pleurodelinae</taxon>
        <taxon>Pleurodeles</taxon>
    </lineage>
</organism>
<reference evidence="2" key="1">
    <citation type="journal article" date="2022" name="bioRxiv">
        <title>Sequencing and chromosome-scale assembly of the giantPleurodeles waltlgenome.</title>
        <authorList>
            <person name="Brown T."/>
            <person name="Elewa A."/>
            <person name="Iarovenko S."/>
            <person name="Subramanian E."/>
            <person name="Araus A.J."/>
            <person name="Petzold A."/>
            <person name="Susuki M."/>
            <person name="Suzuki K.-i.T."/>
            <person name="Hayashi T."/>
            <person name="Toyoda A."/>
            <person name="Oliveira C."/>
            <person name="Osipova E."/>
            <person name="Leigh N.D."/>
            <person name="Simon A."/>
            <person name="Yun M.H."/>
        </authorList>
    </citation>
    <scope>NUCLEOTIDE SEQUENCE</scope>
    <source>
        <strain evidence="2">20211129_DDA</strain>
        <tissue evidence="2">Liver</tissue>
    </source>
</reference>
<gene>
    <name evidence="2" type="ORF">NDU88_003313</name>
</gene>
<name>A0AAV7RCS4_PLEWA</name>
<protein>
    <submittedName>
        <fullName evidence="2">Uncharacterized protein</fullName>
    </submittedName>
</protein>
<evidence type="ECO:0000313" key="2">
    <source>
        <dbReference type="EMBL" id="KAJ1150522.1"/>
    </source>
</evidence>
<dbReference type="EMBL" id="JANPWB010000009">
    <property type="protein sequence ID" value="KAJ1150522.1"/>
    <property type="molecule type" value="Genomic_DNA"/>
</dbReference>
<evidence type="ECO:0000313" key="3">
    <source>
        <dbReference type="Proteomes" id="UP001066276"/>
    </source>
</evidence>
<dbReference type="Proteomes" id="UP001066276">
    <property type="component" value="Chromosome 5"/>
</dbReference>
<feature type="compositionally biased region" description="Low complexity" evidence="1">
    <location>
        <begin position="7"/>
        <end position="16"/>
    </location>
</feature>
<accession>A0AAV7RCS4</accession>
<sequence>MLCGENRSPSLGSRPSRSSEDSTRLEKGGTAGPVDRKMDRGTRCNPTKRRRRSPRRNIGPNWGCSRGKPAFWRRLSQA</sequence>